<dbReference type="EC" id="3.1.3.48" evidence="7"/>
<dbReference type="PANTHER" id="PTHR10190:SF16">
    <property type="entry name" value="DEVELOPMENTAL PROTEIN EYES ABSENT"/>
    <property type="match status" value="1"/>
</dbReference>
<comment type="catalytic activity">
    <reaction evidence="5 7">
        <text>O-phospho-L-tyrosyl-[protein] + H2O = L-tyrosyl-[protein] + phosphate</text>
        <dbReference type="Rhea" id="RHEA:10684"/>
        <dbReference type="Rhea" id="RHEA-COMP:10136"/>
        <dbReference type="Rhea" id="RHEA-COMP:20101"/>
        <dbReference type="ChEBI" id="CHEBI:15377"/>
        <dbReference type="ChEBI" id="CHEBI:43474"/>
        <dbReference type="ChEBI" id="CHEBI:46858"/>
        <dbReference type="ChEBI" id="CHEBI:61978"/>
        <dbReference type="EC" id="3.1.3.48"/>
    </reaction>
</comment>
<accession>A0AAD5RBW2</accession>
<evidence type="ECO:0000256" key="7">
    <source>
        <dbReference type="RuleBase" id="RU362036"/>
    </source>
</evidence>
<dbReference type="Gene3D" id="3.40.50.12350">
    <property type="match status" value="1"/>
</dbReference>
<dbReference type="GO" id="GO:0045739">
    <property type="term" value="P:positive regulation of DNA repair"/>
    <property type="evidence" value="ECO:0007669"/>
    <property type="project" value="TreeGrafter"/>
</dbReference>
<keyword evidence="7" id="KW-0804">Transcription</keyword>
<organism evidence="8 9">
    <name type="scientific">Parelaphostrongylus tenuis</name>
    <name type="common">Meningeal worm</name>
    <dbReference type="NCBI Taxonomy" id="148309"/>
    <lineage>
        <taxon>Eukaryota</taxon>
        <taxon>Metazoa</taxon>
        <taxon>Ecdysozoa</taxon>
        <taxon>Nematoda</taxon>
        <taxon>Chromadorea</taxon>
        <taxon>Rhabditida</taxon>
        <taxon>Rhabditina</taxon>
        <taxon>Rhabditomorpha</taxon>
        <taxon>Strongyloidea</taxon>
        <taxon>Metastrongylidae</taxon>
        <taxon>Parelaphostrongylus</taxon>
    </lineage>
</organism>
<comment type="cofactor">
    <cofactor evidence="6 7">
        <name>Mg(2+)</name>
        <dbReference type="ChEBI" id="CHEBI:18420"/>
    </cofactor>
    <text evidence="6 7">Binds 1 Mg(2+) ion per subunit.</text>
</comment>
<keyword evidence="2 7" id="KW-0378">Hydrolase</keyword>
<evidence type="ECO:0000256" key="2">
    <source>
        <dbReference type="ARBA" id="ARBA00022801"/>
    </source>
</evidence>
<comment type="caution">
    <text evidence="8">The sequence shown here is derived from an EMBL/GenBank/DDBJ whole genome shotgun (WGS) entry which is preliminary data.</text>
</comment>
<feature type="binding site" evidence="6">
    <location>
        <position position="201"/>
    </location>
    <ligand>
        <name>Mg(2+)</name>
        <dbReference type="ChEBI" id="CHEBI:18420"/>
    </ligand>
</feature>
<keyword evidence="6 7" id="KW-0479">Metal-binding</keyword>
<evidence type="ECO:0000313" key="9">
    <source>
        <dbReference type="Proteomes" id="UP001196413"/>
    </source>
</evidence>
<dbReference type="GO" id="GO:2001240">
    <property type="term" value="P:negative regulation of extrinsic apoptotic signaling pathway in absence of ligand"/>
    <property type="evidence" value="ECO:0007669"/>
    <property type="project" value="TreeGrafter"/>
</dbReference>
<dbReference type="GO" id="GO:0004725">
    <property type="term" value="F:protein tyrosine phosphatase activity"/>
    <property type="evidence" value="ECO:0007669"/>
    <property type="project" value="UniProtKB-EC"/>
</dbReference>
<keyword evidence="3 6" id="KW-0460">Magnesium</keyword>
<reference evidence="8" key="1">
    <citation type="submission" date="2021-06" db="EMBL/GenBank/DDBJ databases">
        <title>Parelaphostrongylus tenuis whole genome reference sequence.</title>
        <authorList>
            <person name="Garwood T.J."/>
            <person name="Larsen P.A."/>
            <person name="Fountain-Jones N.M."/>
            <person name="Garbe J.R."/>
            <person name="Macchietto M.G."/>
            <person name="Kania S.A."/>
            <person name="Gerhold R.W."/>
            <person name="Richards J.E."/>
            <person name="Wolf T.M."/>
        </authorList>
    </citation>
    <scope>NUCLEOTIDE SEQUENCE</scope>
    <source>
        <strain evidence="8">MNPRO001-30</strain>
        <tissue evidence="8">Meninges</tissue>
    </source>
</reference>
<evidence type="ECO:0000256" key="1">
    <source>
        <dbReference type="ARBA" id="ARBA00010501"/>
    </source>
</evidence>
<evidence type="ECO:0000313" key="8">
    <source>
        <dbReference type="EMBL" id="KAJ1373166.1"/>
    </source>
</evidence>
<dbReference type="InterPro" id="IPR028472">
    <property type="entry name" value="EYA"/>
</dbReference>
<evidence type="ECO:0000256" key="5">
    <source>
        <dbReference type="ARBA" id="ARBA00051722"/>
    </source>
</evidence>
<keyword evidence="9" id="KW-1185">Reference proteome</keyword>
<dbReference type="PANTHER" id="PTHR10190">
    <property type="entry name" value="EYES ABSENT"/>
    <property type="match status" value="1"/>
</dbReference>
<dbReference type="AlphaFoldDB" id="A0AAD5RBW2"/>
<keyword evidence="7" id="KW-0805">Transcription regulation</keyword>
<sequence length="456" mass="49039">MLHHTDSEIKSARFLSATDGSSSDLVAPSVWSILPDTSKDMPTPTSLVAITDPTSAFSQNPYYNSGYGAGGYGVYGGASATASYYQQVATGLRVQNASFPYAIGAATPSTYYGSSYPTSFDYSAYNPQYYNGMRAGYYGNALAAGASAYTGATISMDSSSDVSAFTLKCDKKGAKSAKKKKTDSCSPADTHFARVFVWELDDICTLSTASLNEVTRKAPQYSRAASLLQSLSTRVVSLSFPSDQLDDNELCNVEDAALEDSLGDSALGDGRGGVEVMRRMASKYLALRQLYLECALKPDSQGCDYALLERCGMSSQKEEINEACRQLELLFGGRSGAAKRCLEVVAQRTAVSSEKYANVVLCADPLVPAVVQLLLAGLASVVPIENVYSTHKTGREAVIDRIQSRFGKKCSYVVITSNPETNNIARKESIPVWPILTTDDFEKLYTAQSNYLLGSL</sequence>
<evidence type="ECO:0000256" key="6">
    <source>
        <dbReference type="PIRSR" id="PIRSR628472-2"/>
    </source>
</evidence>
<gene>
    <name evidence="8" type="ORF">KIN20_035507</name>
</gene>
<dbReference type="InterPro" id="IPR038102">
    <property type="entry name" value="EYA_dom_sf"/>
</dbReference>
<dbReference type="GO" id="GO:0030154">
    <property type="term" value="P:cell differentiation"/>
    <property type="evidence" value="ECO:0007669"/>
    <property type="project" value="TreeGrafter"/>
</dbReference>
<dbReference type="GO" id="GO:0046872">
    <property type="term" value="F:metal ion binding"/>
    <property type="evidence" value="ECO:0007669"/>
    <property type="project" value="UniProtKB-KW"/>
</dbReference>
<dbReference type="EMBL" id="JAHQIW010007234">
    <property type="protein sequence ID" value="KAJ1373166.1"/>
    <property type="molecule type" value="Genomic_DNA"/>
</dbReference>
<proteinExistence type="inferred from homology"/>
<evidence type="ECO:0000256" key="4">
    <source>
        <dbReference type="ARBA" id="ARBA00022912"/>
    </source>
</evidence>
<protein>
    <recommendedName>
        <fullName evidence="7">Eyes absent homolog</fullName>
        <ecNumber evidence="7">3.1.3.48</ecNumber>
    </recommendedName>
</protein>
<comment type="similarity">
    <text evidence="1 7">Belongs to the HAD-like hydrolase superfamily. EYA family.</text>
</comment>
<evidence type="ECO:0000256" key="3">
    <source>
        <dbReference type="ARBA" id="ARBA00022842"/>
    </source>
</evidence>
<dbReference type="GO" id="GO:0005634">
    <property type="term" value="C:nucleus"/>
    <property type="evidence" value="ECO:0007669"/>
    <property type="project" value="TreeGrafter"/>
</dbReference>
<dbReference type="Proteomes" id="UP001196413">
    <property type="component" value="Unassembled WGS sequence"/>
</dbReference>
<keyword evidence="4 7" id="KW-0904">Protein phosphatase</keyword>
<name>A0AAD5RBW2_PARTN</name>